<evidence type="ECO:0000256" key="14">
    <source>
        <dbReference type="PIRSR" id="PIRSR001461-3"/>
    </source>
</evidence>
<dbReference type="KEGG" id="same:SAMCFNEI73_pC0388"/>
<keyword evidence="15" id="KW-0614">Plasmid</keyword>
<dbReference type="EMBL" id="CP013110">
    <property type="protein sequence ID" value="APG94109.1"/>
    <property type="molecule type" value="Genomic_DNA"/>
</dbReference>
<comment type="cofactor">
    <cofactor evidence="4">
        <name>Zn(2+)</name>
        <dbReference type="ChEBI" id="CHEBI:29105"/>
    </cofactor>
</comment>
<feature type="binding site" evidence="10 14">
    <location>
        <begin position="197"/>
        <end position="198"/>
    </location>
    <ligand>
        <name>substrate</name>
    </ligand>
</feature>
<evidence type="ECO:0000256" key="5">
    <source>
        <dbReference type="ARBA" id="ARBA00001954"/>
    </source>
</evidence>
<keyword evidence="13" id="KW-0862">Zinc</keyword>
<dbReference type="Pfam" id="PF00834">
    <property type="entry name" value="Ribul_P_3_epim"/>
    <property type="match status" value="1"/>
</dbReference>
<feature type="binding site" evidence="10 13">
    <location>
        <position position="35"/>
    </location>
    <ligand>
        <name>a divalent metal cation</name>
        <dbReference type="ChEBI" id="CHEBI:60240"/>
    </ligand>
</feature>
<dbReference type="SUPFAM" id="SSF51366">
    <property type="entry name" value="Ribulose-phoshate binding barrel"/>
    <property type="match status" value="1"/>
</dbReference>
<dbReference type="GO" id="GO:0005737">
    <property type="term" value="C:cytoplasm"/>
    <property type="evidence" value="ECO:0007669"/>
    <property type="project" value="UniProtKB-ARBA"/>
</dbReference>
<feature type="binding site" evidence="10 13">
    <location>
        <position position="68"/>
    </location>
    <ligand>
        <name>a divalent metal cation</name>
        <dbReference type="ChEBI" id="CHEBI:60240"/>
    </ligand>
</feature>
<feature type="active site" description="Proton acceptor" evidence="10 12">
    <location>
        <position position="37"/>
    </location>
</feature>
<evidence type="ECO:0000313" key="15">
    <source>
        <dbReference type="EMBL" id="APG94109.1"/>
    </source>
</evidence>
<keyword evidence="13" id="KW-0170">Cobalt</keyword>
<protein>
    <recommendedName>
        <fullName evidence="7 10">Ribulose-phosphate 3-epimerase</fullName>
        <ecNumber evidence="7 10">5.1.3.1</ecNumber>
    </recommendedName>
</protein>
<dbReference type="InterPro" id="IPR011060">
    <property type="entry name" value="RibuloseP-bd_barrel"/>
</dbReference>
<evidence type="ECO:0000256" key="11">
    <source>
        <dbReference type="PIRNR" id="PIRNR001461"/>
    </source>
</evidence>
<gene>
    <name evidence="15" type="primary">cbbE</name>
    <name evidence="10" type="synonym">rpe</name>
    <name evidence="15" type="ORF">SAMCFNEI73_pC0388</name>
</gene>
<evidence type="ECO:0000256" key="3">
    <source>
        <dbReference type="ARBA" id="ARBA00001941"/>
    </source>
</evidence>
<comment type="catalytic activity">
    <reaction evidence="1 10 11">
        <text>D-ribulose 5-phosphate = D-xylulose 5-phosphate</text>
        <dbReference type="Rhea" id="RHEA:13677"/>
        <dbReference type="ChEBI" id="CHEBI:57737"/>
        <dbReference type="ChEBI" id="CHEBI:58121"/>
        <dbReference type="EC" id="5.1.3.1"/>
    </reaction>
</comment>
<keyword evidence="8 10" id="KW-0479">Metal-binding</keyword>
<keyword evidence="10 11" id="KW-0119">Carbohydrate metabolism</keyword>
<dbReference type="GO" id="GO:0019323">
    <property type="term" value="P:pentose catabolic process"/>
    <property type="evidence" value="ECO:0007669"/>
    <property type="project" value="UniProtKB-UniRule"/>
</dbReference>
<dbReference type="OrthoDB" id="1645589at2"/>
<dbReference type="AlphaFoldDB" id="A0A1L3LVG6"/>
<dbReference type="NCBIfam" id="NF004076">
    <property type="entry name" value="PRK05581.1-4"/>
    <property type="match status" value="1"/>
</dbReference>
<evidence type="ECO:0000256" key="7">
    <source>
        <dbReference type="ARBA" id="ARBA00013188"/>
    </source>
</evidence>
<comment type="cofactor">
    <cofactor evidence="2">
        <name>Mn(2+)</name>
        <dbReference type="ChEBI" id="CHEBI:29035"/>
    </cofactor>
</comment>
<comment type="function">
    <text evidence="10">Catalyzes the reversible epimerization of D-ribulose 5-phosphate to D-xylulose 5-phosphate.</text>
</comment>
<dbReference type="GO" id="GO:0006098">
    <property type="term" value="P:pentose-phosphate shunt"/>
    <property type="evidence" value="ECO:0007669"/>
    <property type="project" value="UniProtKB-UniRule"/>
</dbReference>
<feature type="binding site" evidence="10 14">
    <location>
        <position position="68"/>
    </location>
    <ligand>
        <name>substrate</name>
    </ligand>
</feature>
<comment type="similarity">
    <text evidence="6 10 11">Belongs to the ribulose-phosphate 3-epimerase family.</text>
</comment>
<evidence type="ECO:0000256" key="13">
    <source>
        <dbReference type="PIRSR" id="PIRSR001461-2"/>
    </source>
</evidence>
<dbReference type="PIRSF" id="PIRSF001461">
    <property type="entry name" value="RPE"/>
    <property type="match status" value="1"/>
</dbReference>
<evidence type="ECO:0000256" key="6">
    <source>
        <dbReference type="ARBA" id="ARBA00009541"/>
    </source>
</evidence>
<dbReference type="HAMAP" id="MF_02227">
    <property type="entry name" value="RPE"/>
    <property type="match status" value="1"/>
</dbReference>
<dbReference type="RefSeq" id="WP_064253897.1">
    <property type="nucleotide sequence ID" value="NZ_CP013110.1"/>
</dbReference>
<evidence type="ECO:0000256" key="10">
    <source>
        <dbReference type="HAMAP-Rule" id="MF_02227"/>
    </source>
</evidence>
<sequence>MNGKTIIAPSVLSADFSRLGDEVEAVCRAGADWIHLDVMDGHFVPNITFGPPVIKAIRDRTKKVFDCHLMIAPVAPYIGAFACAGCDIITVHVEATTHLDRSLQAIRDVGCKAGVSLNPSTPESVIEYVLDRLDLVLLMTVNPGFGGQAFIPAVVDKVRRVKSMIGRRPIHIEIDGGVTQETAPLVSAAGADVLVAGSAIFKGGSEEAYAENIAAIRTASDGAMMRAA</sequence>
<dbReference type="EC" id="5.1.3.1" evidence="7 10"/>
<feature type="binding site" evidence="10 13">
    <location>
        <position position="175"/>
    </location>
    <ligand>
        <name>a divalent metal cation</name>
        <dbReference type="ChEBI" id="CHEBI:60240"/>
    </ligand>
</feature>
<feature type="binding site" evidence="10">
    <location>
        <begin position="175"/>
        <end position="177"/>
    </location>
    <ligand>
        <name>substrate</name>
    </ligand>
</feature>
<comment type="pathway">
    <text evidence="10">Carbohydrate degradation.</text>
</comment>
<feature type="binding site" evidence="10 13">
    <location>
        <position position="37"/>
    </location>
    <ligand>
        <name>a divalent metal cation</name>
        <dbReference type="ChEBI" id="CHEBI:60240"/>
    </ligand>
</feature>
<dbReference type="InterPro" id="IPR026019">
    <property type="entry name" value="Ribul_P_3_epim"/>
</dbReference>
<organism evidence="15 16">
    <name type="scientific">Sinorhizobium americanum</name>
    <dbReference type="NCBI Taxonomy" id="194963"/>
    <lineage>
        <taxon>Bacteria</taxon>
        <taxon>Pseudomonadati</taxon>
        <taxon>Pseudomonadota</taxon>
        <taxon>Alphaproteobacteria</taxon>
        <taxon>Hyphomicrobiales</taxon>
        <taxon>Rhizobiaceae</taxon>
        <taxon>Sinorhizobium/Ensifer group</taxon>
        <taxon>Sinorhizobium</taxon>
    </lineage>
</organism>
<dbReference type="PROSITE" id="PS01085">
    <property type="entry name" value="RIBUL_P_3_EPIMER_1"/>
    <property type="match status" value="1"/>
</dbReference>
<geneLocation type="plasmid" evidence="15 16">
    <name>C</name>
</geneLocation>
<feature type="binding site" evidence="10 14">
    <location>
        <position position="10"/>
    </location>
    <ligand>
        <name>substrate</name>
    </ligand>
</feature>
<evidence type="ECO:0000313" key="16">
    <source>
        <dbReference type="Proteomes" id="UP000182306"/>
    </source>
</evidence>
<reference evidence="15 16" key="1">
    <citation type="submission" date="2015-10" db="EMBL/GenBank/DDBJ databases">
        <title>Genomic differences between typical nodule nitrogen-fixing rhizobial strains and those coming from bean seeds.</title>
        <authorList>
            <person name="Peralta H."/>
            <person name="Aguilar-Vera A."/>
            <person name="Diaz R."/>
            <person name="Mora Y."/>
            <person name="Martinez-Batallar G."/>
            <person name="Salazar E."/>
            <person name="Vargas-Lagunas C."/>
            <person name="Encarnacion S."/>
            <person name="Girard L."/>
            <person name="Mora J."/>
        </authorList>
    </citation>
    <scope>NUCLEOTIDE SEQUENCE [LARGE SCALE GENOMIC DNA]</scope>
    <source>
        <strain evidence="15 16">CFNEI 73</strain>
        <plasmid evidence="15 16">C</plasmid>
    </source>
</reference>
<feature type="binding site" evidence="14">
    <location>
        <position position="177"/>
    </location>
    <ligand>
        <name>substrate</name>
    </ligand>
</feature>
<feature type="binding site" evidence="10 14">
    <location>
        <begin position="144"/>
        <end position="147"/>
    </location>
    <ligand>
        <name>substrate</name>
    </ligand>
</feature>
<dbReference type="PANTHER" id="PTHR11749">
    <property type="entry name" value="RIBULOSE-5-PHOSPHATE-3-EPIMERASE"/>
    <property type="match status" value="1"/>
</dbReference>
<dbReference type="PROSITE" id="PS01086">
    <property type="entry name" value="RIBUL_P_3_EPIMER_2"/>
    <property type="match status" value="1"/>
</dbReference>
<keyword evidence="16" id="KW-1185">Reference proteome</keyword>
<dbReference type="Gene3D" id="3.20.20.70">
    <property type="entry name" value="Aldolase class I"/>
    <property type="match status" value="1"/>
</dbReference>
<evidence type="ECO:0000256" key="9">
    <source>
        <dbReference type="ARBA" id="ARBA00023235"/>
    </source>
</evidence>
<dbReference type="InterPro" id="IPR000056">
    <property type="entry name" value="Ribul_P_3_epim-like"/>
</dbReference>
<dbReference type="Proteomes" id="UP000182306">
    <property type="component" value="Plasmid C"/>
</dbReference>
<dbReference type="NCBIfam" id="TIGR01163">
    <property type="entry name" value="rpe"/>
    <property type="match status" value="1"/>
</dbReference>
<evidence type="ECO:0000256" key="2">
    <source>
        <dbReference type="ARBA" id="ARBA00001936"/>
    </source>
</evidence>
<evidence type="ECO:0000256" key="12">
    <source>
        <dbReference type="PIRSR" id="PIRSR001461-1"/>
    </source>
</evidence>
<dbReference type="CDD" id="cd00429">
    <property type="entry name" value="RPE"/>
    <property type="match status" value="1"/>
</dbReference>
<dbReference type="FunFam" id="3.20.20.70:FF:000004">
    <property type="entry name" value="Ribulose-phosphate 3-epimerase"/>
    <property type="match status" value="1"/>
</dbReference>
<comment type="cofactor">
    <cofactor evidence="10 13">
        <name>a divalent metal cation</name>
        <dbReference type="ChEBI" id="CHEBI:60240"/>
    </cofactor>
    <text evidence="10 13">Binds 1 divalent metal cation per subunit.</text>
</comment>
<dbReference type="GO" id="GO:0004750">
    <property type="term" value="F:D-ribulose-phosphate 3-epimerase activity"/>
    <property type="evidence" value="ECO:0007669"/>
    <property type="project" value="UniProtKB-UniRule"/>
</dbReference>
<dbReference type="GO" id="GO:0046872">
    <property type="term" value="F:metal ion binding"/>
    <property type="evidence" value="ECO:0007669"/>
    <property type="project" value="UniProtKB-UniRule"/>
</dbReference>
<name>A0A1L3LVG6_9HYPH</name>
<keyword evidence="13" id="KW-0464">Manganese</keyword>
<evidence type="ECO:0000256" key="4">
    <source>
        <dbReference type="ARBA" id="ARBA00001947"/>
    </source>
</evidence>
<dbReference type="InterPro" id="IPR013785">
    <property type="entry name" value="Aldolase_TIM"/>
</dbReference>
<proteinExistence type="inferred from homology"/>
<feature type="active site" description="Proton donor" evidence="10 12">
    <location>
        <position position="175"/>
    </location>
</feature>
<comment type="cofactor">
    <cofactor evidence="5">
        <name>Fe(2+)</name>
        <dbReference type="ChEBI" id="CHEBI:29033"/>
    </cofactor>
</comment>
<accession>A0A1L3LVG6</accession>
<keyword evidence="9 10" id="KW-0413">Isomerase</keyword>
<evidence type="ECO:0000256" key="8">
    <source>
        <dbReference type="ARBA" id="ARBA00022723"/>
    </source>
</evidence>
<evidence type="ECO:0000256" key="1">
    <source>
        <dbReference type="ARBA" id="ARBA00001782"/>
    </source>
</evidence>
<comment type="cofactor">
    <cofactor evidence="3">
        <name>Co(2+)</name>
        <dbReference type="ChEBI" id="CHEBI:48828"/>
    </cofactor>
</comment>